<dbReference type="InterPro" id="IPR051807">
    <property type="entry name" value="Sec-metab_biosynth-assoc"/>
</dbReference>
<dbReference type="EMBL" id="KU928136">
    <property type="protein sequence ID" value="ANF07294.1"/>
    <property type="molecule type" value="Genomic_DNA"/>
</dbReference>
<dbReference type="AlphaFoldDB" id="A0A172WCV8"/>
<evidence type="ECO:0000313" key="1">
    <source>
        <dbReference type="EMBL" id="ANF07294.1"/>
    </source>
</evidence>
<sequence length="150" mass="17256">MACFTHRGIMRVPFSRRFSTSSIAAIANENKLEQLVSESVHLGELLVIIPDKPNVLERRIAIRPKHSPNFVRLHNEGYVSWAGPLFEKHVSGDVQRPFKGSAMVVNEQNREGFIQKIASDVYVKEGIWDLERAQVIPFRTTMRWQRTQTL</sequence>
<dbReference type="PANTHER" id="PTHR33606:SF3">
    <property type="entry name" value="PROTEIN YCII"/>
    <property type="match status" value="1"/>
</dbReference>
<organism evidence="1">
    <name type="scientific">Paecilomyces fulvus</name>
    <dbReference type="NCBI Taxonomy" id="89137"/>
    <lineage>
        <taxon>Eukaryota</taxon>
        <taxon>Fungi</taxon>
        <taxon>Dikarya</taxon>
        <taxon>Ascomycota</taxon>
        <taxon>Pezizomycotina</taxon>
        <taxon>Eurotiomycetes</taxon>
        <taxon>Eurotiomycetidae</taxon>
        <taxon>Eurotiales</taxon>
        <taxon>Thermoascaceae</taxon>
        <taxon>Paecilomyces</taxon>
    </lineage>
</organism>
<dbReference type="Gene3D" id="3.30.70.1060">
    <property type="entry name" value="Dimeric alpha+beta barrel"/>
    <property type="match status" value="1"/>
</dbReference>
<name>A0A172WCV8_9EURO</name>
<accession>A0A172WCV8</accession>
<dbReference type="InterPro" id="IPR011008">
    <property type="entry name" value="Dimeric_a/b-barrel"/>
</dbReference>
<dbReference type="SUPFAM" id="SSF54909">
    <property type="entry name" value="Dimeric alpha+beta barrel"/>
    <property type="match status" value="1"/>
</dbReference>
<dbReference type="PANTHER" id="PTHR33606">
    <property type="entry name" value="PROTEIN YCII"/>
    <property type="match status" value="1"/>
</dbReference>
<gene>
    <name evidence="1" type="primary">bfR6</name>
</gene>
<protein>
    <submittedName>
        <fullName evidence="1">YCII-related domain protein</fullName>
    </submittedName>
</protein>
<reference evidence="1" key="1">
    <citation type="journal article" date="2016" name="Angew. Chem. Int. Ed. Engl.">
        <title>Heterologous Production of Fungal Maleidrides Reveals the Cryptic Cyclization Involved in their Biosynthesis.</title>
        <authorList>
            <person name="Williams K."/>
            <person name="Szwalbe A.J."/>
            <person name="Mulholland N.P."/>
            <person name="Vincent J.L."/>
            <person name="Bailey A.M."/>
            <person name="Willis C.L."/>
            <person name="Simpson T.J."/>
            <person name="Cox R.J."/>
        </authorList>
    </citation>
    <scope>NUCLEOTIDE SEQUENCE</scope>
    <source>
        <strain evidence="1">IMI40021</strain>
    </source>
</reference>
<proteinExistence type="predicted"/>